<dbReference type="EMBL" id="CAUYUJ010007680">
    <property type="protein sequence ID" value="CAK0821641.1"/>
    <property type="molecule type" value="Genomic_DNA"/>
</dbReference>
<accession>A0ABN9RQY0</accession>
<dbReference type="Proteomes" id="UP001189429">
    <property type="component" value="Unassembled WGS sequence"/>
</dbReference>
<gene>
    <name evidence="2" type="ORF">PCOR1329_LOCUS22866</name>
</gene>
<evidence type="ECO:0000313" key="3">
    <source>
        <dbReference type="Proteomes" id="UP001189429"/>
    </source>
</evidence>
<reference evidence="2" key="1">
    <citation type="submission" date="2023-10" db="EMBL/GenBank/DDBJ databases">
        <authorList>
            <person name="Chen Y."/>
            <person name="Shah S."/>
            <person name="Dougan E. K."/>
            <person name="Thang M."/>
            <person name="Chan C."/>
        </authorList>
    </citation>
    <scope>NUCLEOTIDE SEQUENCE [LARGE SCALE GENOMIC DNA]</scope>
</reference>
<evidence type="ECO:0000256" key="1">
    <source>
        <dbReference type="SAM" id="MobiDB-lite"/>
    </source>
</evidence>
<proteinExistence type="predicted"/>
<comment type="caution">
    <text evidence="2">The sequence shown here is derived from an EMBL/GenBank/DDBJ whole genome shotgun (WGS) entry which is preliminary data.</text>
</comment>
<feature type="region of interest" description="Disordered" evidence="1">
    <location>
        <begin position="111"/>
        <end position="137"/>
    </location>
</feature>
<keyword evidence="3" id="KW-1185">Reference proteome</keyword>
<evidence type="ECO:0000313" key="2">
    <source>
        <dbReference type="EMBL" id="CAK0821641.1"/>
    </source>
</evidence>
<protein>
    <submittedName>
        <fullName evidence="2">Uncharacterized protein</fullName>
    </submittedName>
</protein>
<name>A0ABN9RQY0_9DINO</name>
<sequence length="137" mass="15203">MRPRNFSSSAKSSSAVKRPSTNGISPLSGWVCCADGWTSCVSDLAQLGVRRIVLQREHPDPLPITPRRGCTVLGSVYGHARVREELFPALVPEELDLIKVACRKAGRRRDQSWGHIGPQPAWRSRGGPPSATRWMYR</sequence>
<feature type="region of interest" description="Disordered" evidence="1">
    <location>
        <begin position="1"/>
        <end position="21"/>
    </location>
</feature>
<organism evidence="2 3">
    <name type="scientific">Prorocentrum cordatum</name>
    <dbReference type="NCBI Taxonomy" id="2364126"/>
    <lineage>
        <taxon>Eukaryota</taxon>
        <taxon>Sar</taxon>
        <taxon>Alveolata</taxon>
        <taxon>Dinophyceae</taxon>
        <taxon>Prorocentrales</taxon>
        <taxon>Prorocentraceae</taxon>
        <taxon>Prorocentrum</taxon>
    </lineage>
</organism>